<dbReference type="Proteomes" id="UP001283361">
    <property type="component" value="Unassembled WGS sequence"/>
</dbReference>
<feature type="compositionally biased region" description="Basic and acidic residues" evidence="1">
    <location>
        <begin position="1"/>
        <end position="14"/>
    </location>
</feature>
<feature type="compositionally biased region" description="Polar residues" evidence="1">
    <location>
        <begin position="182"/>
        <end position="191"/>
    </location>
</feature>
<feature type="region of interest" description="Disordered" evidence="1">
    <location>
        <begin position="170"/>
        <end position="191"/>
    </location>
</feature>
<name>A0AAE1E301_9GAST</name>
<proteinExistence type="predicted"/>
<sequence length="566" mass="60539">MPRIHALENNEKAKTAAATAPNTPCTQHKAKECHKPDSISVSRTAPSTPSHRRYVSDRAKYQRGGAGGGSCRWQSSDSRSFTTSPRRQAASEAILDSSSPARTAAFAAAATALAPSVVSSIRRKCESERALSPDYALLAGMSPERLGERVRDGYDLTGIPRLTQLYQEPEGNTRNPLLAPPTSRSNKTSLAVPSCGFEPAEFHPRSGPVTSGSRGVGLSGRSASFGDGVQIGSHYDALREDLGVGGEVRDDVLHDPRNIGMGVRRTGGMEQRTKDLLWKGGLGLWGQNTCSSCGGLHFVSFNSSPFLSSGGSGGGPGTVASSSRHHLTDPWHTGRSQYLTTRAAIDAERDLPVNILRQRAVQEFPNGYASETDVKFRQAAVMNLEKEMQSCPLCVSQALASRNGRRIYENVLLGENQEQASRRASTARTLGLELSGPGPPRAGSLKTPAGSPNVSVPTSTSCRVCDEHPGPVTTTPIRTSGWAIRNNPRRVLCYEGLHSNCWSFAAQAAETLNRAPIGNPNNLEVSGSFALKPLPRDLDSIFLPRFSPNKDRSARGGFLLSGVDGR</sequence>
<reference evidence="2" key="1">
    <citation type="journal article" date="2023" name="G3 (Bethesda)">
        <title>A reference genome for the long-term kleptoplast-retaining sea slug Elysia crispata morphotype clarki.</title>
        <authorList>
            <person name="Eastman K.E."/>
            <person name="Pendleton A.L."/>
            <person name="Shaikh M.A."/>
            <person name="Suttiyut T."/>
            <person name="Ogas R."/>
            <person name="Tomko P."/>
            <person name="Gavelis G."/>
            <person name="Widhalm J.R."/>
            <person name="Wisecaver J.H."/>
        </authorList>
    </citation>
    <scope>NUCLEOTIDE SEQUENCE</scope>
    <source>
        <strain evidence="2">ECLA1</strain>
    </source>
</reference>
<comment type="caution">
    <text evidence="2">The sequence shown here is derived from an EMBL/GenBank/DDBJ whole genome shotgun (WGS) entry which is preliminary data.</text>
</comment>
<gene>
    <name evidence="2" type="ORF">RRG08_013614</name>
</gene>
<feature type="compositionally biased region" description="Polar residues" evidence="1">
    <location>
        <begin position="72"/>
        <end position="86"/>
    </location>
</feature>
<feature type="region of interest" description="Disordered" evidence="1">
    <location>
        <begin position="1"/>
        <end position="96"/>
    </location>
</feature>
<dbReference type="AlphaFoldDB" id="A0AAE1E301"/>
<feature type="compositionally biased region" description="Polar residues" evidence="1">
    <location>
        <begin position="39"/>
        <end position="49"/>
    </location>
</feature>
<evidence type="ECO:0000313" key="3">
    <source>
        <dbReference type="Proteomes" id="UP001283361"/>
    </source>
</evidence>
<protein>
    <submittedName>
        <fullName evidence="2">Uncharacterized protein</fullName>
    </submittedName>
</protein>
<feature type="region of interest" description="Disordered" evidence="1">
    <location>
        <begin position="417"/>
        <end position="454"/>
    </location>
</feature>
<dbReference type="EMBL" id="JAWDGP010001492">
    <property type="protein sequence ID" value="KAK3790993.1"/>
    <property type="molecule type" value="Genomic_DNA"/>
</dbReference>
<evidence type="ECO:0000256" key="1">
    <source>
        <dbReference type="SAM" id="MobiDB-lite"/>
    </source>
</evidence>
<keyword evidence="3" id="KW-1185">Reference proteome</keyword>
<feature type="compositionally biased region" description="Polar residues" evidence="1">
    <location>
        <begin position="417"/>
        <end position="428"/>
    </location>
</feature>
<evidence type="ECO:0000313" key="2">
    <source>
        <dbReference type="EMBL" id="KAK3790993.1"/>
    </source>
</evidence>
<accession>A0AAE1E301</accession>
<feature type="compositionally biased region" description="Low complexity" evidence="1">
    <location>
        <begin position="15"/>
        <end position="24"/>
    </location>
</feature>
<organism evidence="2 3">
    <name type="scientific">Elysia crispata</name>
    <name type="common">lettuce slug</name>
    <dbReference type="NCBI Taxonomy" id="231223"/>
    <lineage>
        <taxon>Eukaryota</taxon>
        <taxon>Metazoa</taxon>
        <taxon>Spiralia</taxon>
        <taxon>Lophotrochozoa</taxon>
        <taxon>Mollusca</taxon>
        <taxon>Gastropoda</taxon>
        <taxon>Heterobranchia</taxon>
        <taxon>Euthyneura</taxon>
        <taxon>Panpulmonata</taxon>
        <taxon>Sacoglossa</taxon>
        <taxon>Placobranchoidea</taxon>
        <taxon>Plakobranchidae</taxon>
        <taxon>Elysia</taxon>
    </lineage>
</organism>